<keyword evidence="3" id="KW-0560">Oxidoreductase</keyword>
<evidence type="ECO:0000256" key="4">
    <source>
        <dbReference type="ARBA" id="ARBA00023033"/>
    </source>
</evidence>
<dbReference type="PANTHER" id="PTHR30011:SF16">
    <property type="entry name" value="C2H2 FINGER DOMAIN TRANSCRIPTION FACTOR (EUROFUNG)-RELATED"/>
    <property type="match status" value="1"/>
</dbReference>
<feature type="binding site" evidence="6">
    <location>
        <position position="226"/>
    </location>
    <ligand>
        <name>FMN</name>
        <dbReference type="ChEBI" id="CHEBI:58210"/>
    </ligand>
</feature>
<dbReference type="RefSeq" id="WP_121648828.1">
    <property type="nucleotide sequence ID" value="NZ_RCUX01000007.1"/>
</dbReference>
<organism evidence="8 9">
    <name type="scientific">Mycetocola tolaasinivorans</name>
    <dbReference type="NCBI Taxonomy" id="76635"/>
    <lineage>
        <taxon>Bacteria</taxon>
        <taxon>Bacillati</taxon>
        <taxon>Actinomycetota</taxon>
        <taxon>Actinomycetes</taxon>
        <taxon>Micrococcales</taxon>
        <taxon>Microbacteriaceae</taxon>
        <taxon>Mycetocola</taxon>
    </lineage>
</organism>
<dbReference type="Gene3D" id="3.20.20.30">
    <property type="entry name" value="Luciferase-like domain"/>
    <property type="match status" value="1"/>
</dbReference>
<feature type="domain" description="Luciferase-like" evidence="7">
    <location>
        <begin position="38"/>
        <end position="396"/>
    </location>
</feature>
<proteinExistence type="inferred from homology"/>
<keyword evidence="4" id="KW-0503">Monooxygenase</keyword>
<dbReference type="EMBL" id="RCUX01000007">
    <property type="protein sequence ID" value="RLP75279.1"/>
    <property type="molecule type" value="Genomic_DNA"/>
</dbReference>
<keyword evidence="1 6" id="KW-0285">Flavoprotein</keyword>
<dbReference type="OrthoDB" id="3265338at2"/>
<accession>A0A3L7A4Q9</accession>
<dbReference type="InterPro" id="IPR011251">
    <property type="entry name" value="Luciferase-like_dom"/>
</dbReference>
<evidence type="ECO:0000256" key="3">
    <source>
        <dbReference type="ARBA" id="ARBA00023002"/>
    </source>
</evidence>
<gene>
    <name evidence="8" type="ORF">D9V32_10330</name>
</gene>
<dbReference type="InterPro" id="IPR016215">
    <property type="entry name" value="NTA_MOA"/>
</dbReference>
<dbReference type="PANTHER" id="PTHR30011">
    <property type="entry name" value="ALKANESULFONATE MONOOXYGENASE-RELATED"/>
    <property type="match status" value="1"/>
</dbReference>
<name>A0A3L7A4Q9_9MICO</name>
<dbReference type="PIRSF" id="PIRSF000337">
    <property type="entry name" value="NTA_MOA"/>
    <property type="match status" value="1"/>
</dbReference>
<reference evidence="8 9" key="1">
    <citation type="submission" date="2018-10" db="EMBL/GenBank/DDBJ databases">
        <authorList>
            <person name="Li J."/>
        </authorList>
    </citation>
    <scope>NUCLEOTIDE SEQUENCE [LARGE SCALE GENOMIC DNA]</scope>
    <source>
        <strain evidence="8 9">IF 016277</strain>
    </source>
</reference>
<comment type="caution">
    <text evidence="8">The sequence shown here is derived from an EMBL/GenBank/DDBJ whole genome shotgun (WGS) entry which is preliminary data.</text>
</comment>
<sequence length="490" mass="54679">MSSTPDYPRPNARFHLSLFLGFGGQYEWAKTEDHRDYFDPEITLKFVQDAERGLFSTVLFGEAQRHFEHLGKLNDIRFTGRQDALVHFAFLAARTKNIGLAATLNTTYSKPVELARRLATVDLLSGGRGAWNVITTENPWIGGNFRKPGWLPNSARYTNAEEYVNGVQALWEAWPTDAVAHSTEAEAWSEGIGLVESHGEYQRFRAVPSVPPSPQPYPVYFQAGNSAEGRDFAARHAEALYTFQIDFDDAVAYSADIRARARSYGRPGDDIKVLPGASVILGDTEAEAQERAEHQQRLHLLNDRSIRQQVEDVWGIELPDLDLDGPLPETEPVITKQNLGHGIVHTGNDPQSVARGWRQRFEERGHRSVRELVAGFHSPRAFIGTPGQVADKLVHYLKSDALDGINYYPSDFPNGVAEITDRLVPELQERGVYPDSYAGTTLRENFGLPAVPAHIRVREELARRAGSENPAAIDAAESISIDDRVLQRTE</sequence>
<evidence type="ECO:0000313" key="9">
    <source>
        <dbReference type="Proteomes" id="UP000272503"/>
    </source>
</evidence>
<feature type="binding site" evidence="6">
    <location>
        <position position="103"/>
    </location>
    <ligand>
        <name>FMN</name>
        <dbReference type="ChEBI" id="CHEBI:58210"/>
    </ligand>
</feature>
<keyword evidence="2 6" id="KW-0288">FMN</keyword>
<dbReference type="NCBIfam" id="TIGR03860">
    <property type="entry name" value="FMN_nitrolo"/>
    <property type="match status" value="1"/>
</dbReference>
<comment type="similarity">
    <text evidence="5">Belongs to the NtaA/SnaA/DszA monooxygenase family.</text>
</comment>
<keyword evidence="9" id="KW-1185">Reference proteome</keyword>
<dbReference type="InterPro" id="IPR051260">
    <property type="entry name" value="Diverse_substr_monoxygenases"/>
</dbReference>
<evidence type="ECO:0000256" key="1">
    <source>
        <dbReference type="ARBA" id="ARBA00022630"/>
    </source>
</evidence>
<dbReference type="Pfam" id="PF00296">
    <property type="entry name" value="Bac_luciferase"/>
    <property type="match status" value="1"/>
</dbReference>
<evidence type="ECO:0000259" key="7">
    <source>
        <dbReference type="Pfam" id="PF00296"/>
    </source>
</evidence>
<evidence type="ECO:0000256" key="5">
    <source>
        <dbReference type="ARBA" id="ARBA00033748"/>
    </source>
</evidence>
<evidence type="ECO:0000256" key="6">
    <source>
        <dbReference type="PIRSR" id="PIRSR000337-1"/>
    </source>
</evidence>
<dbReference type="GO" id="GO:0016705">
    <property type="term" value="F:oxidoreductase activity, acting on paired donors, with incorporation or reduction of molecular oxygen"/>
    <property type="evidence" value="ECO:0007669"/>
    <property type="project" value="InterPro"/>
</dbReference>
<protein>
    <submittedName>
        <fullName evidence="8">LLM class flavin-dependent oxidoreductase</fullName>
    </submittedName>
</protein>
<dbReference type="GO" id="GO:0004497">
    <property type="term" value="F:monooxygenase activity"/>
    <property type="evidence" value="ECO:0007669"/>
    <property type="project" value="UniProtKB-KW"/>
</dbReference>
<feature type="binding site" evidence="6">
    <location>
        <position position="157"/>
    </location>
    <ligand>
        <name>FMN</name>
        <dbReference type="ChEBI" id="CHEBI:58210"/>
    </ligand>
</feature>
<dbReference type="Proteomes" id="UP000272503">
    <property type="component" value="Unassembled WGS sequence"/>
</dbReference>
<evidence type="ECO:0000313" key="8">
    <source>
        <dbReference type="EMBL" id="RLP75279.1"/>
    </source>
</evidence>
<evidence type="ECO:0000256" key="2">
    <source>
        <dbReference type="ARBA" id="ARBA00022643"/>
    </source>
</evidence>
<dbReference type="AlphaFoldDB" id="A0A3L7A4Q9"/>
<dbReference type="SUPFAM" id="SSF51679">
    <property type="entry name" value="Bacterial luciferase-like"/>
    <property type="match status" value="1"/>
</dbReference>
<dbReference type="InterPro" id="IPR036661">
    <property type="entry name" value="Luciferase-like_sf"/>
</dbReference>